<protein>
    <submittedName>
        <fullName evidence="2">MerR family DNA-binding protein</fullName>
    </submittedName>
</protein>
<dbReference type="EMBL" id="CP126084">
    <property type="protein sequence ID" value="WHX49059.1"/>
    <property type="molecule type" value="Genomic_DNA"/>
</dbReference>
<proteinExistence type="predicted"/>
<name>A0AA95L0Z3_9BACL</name>
<gene>
    <name evidence="2" type="ORF">QNH46_23970</name>
</gene>
<feature type="domain" description="Transcription regulator MerR DNA binding" evidence="1">
    <location>
        <begin position="1"/>
        <end position="47"/>
    </location>
</feature>
<dbReference type="AlphaFoldDB" id="A0AA95L0Z3"/>
<dbReference type="Proteomes" id="UP001177943">
    <property type="component" value="Chromosome"/>
</dbReference>
<sequence length="76" mass="8867">MGFTIKEIQQLLVLRNDSVSTECNDATVMLMNQKIMKLEEKVQFYQHALKVTYIFRKIISLLDLSSGSLIYVWIEP</sequence>
<reference evidence="2" key="1">
    <citation type="submission" date="2023-05" db="EMBL/GenBank/DDBJ databases">
        <title>Comparative genomics of Bacillaceae isolates and their secondary metabolite potential.</title>
        <authorList>
            <person name="Song L."/>
            <person name="Nielsen L.J."/>
            <person name="Mohite O."/>
            <person name="Xu X."/>
            <person name="Weber T."/>
            <person name="Kovacs A.T."/>
        </authorList>
    </citation>
    <scope>NUCLEOTIDE SEQUENCE</scope>
    <source>
        <strain evidence="2">B2_4</strain>
    </source>
</reference>
<dbReference type="Pfam" id="PF09278">
    <property type="entry name" value="MerR-DNA-bind"/>
    <property type="match status" value="1"/>
</dbReference>
<evidence type="ECO:0000313" key="2">
    <source>
        <dbReference type="EMBL" id="WHX49059.1"/>
    </source>
</evidence>
<organism evidence="2 3">
    <name type="scientific">Paenibacillus woosongensis</name>
    <dbReference type="NCBI Taxonomy" id="307580"/>
    <lineage>
        <taxon>Bacteria</taxon>
        <taxon>Bacillati</taxon>
        <taxon>Bacillota</taxon>
        <taxon>Bacilli</taxon>
        <taxon>Bacillales</taxon>
        <taxon>Paenibacillaceae</taxon>
        <taxon>Paenibacillus</taxon>
    </lineage>
</organism>
<dbReference type="GO" id="GO:0003677">
    <property type="term" value="F:DNA binding"/>
    <property type="evidence" value="ECO:0007669"/>
    <property type="project" value="UniProtKB-KW"/>
</dbReference>
<evidence type="ECO:0000259" key="1">
    <source>
        <dbReference type="Pfam" id="PF09278"/>
    </source>
</evidence>
<accession>A0AA95L0Z3</accession>
<keyword evidence="2" id="KW-0238">DNA-binding</keyword>
<dbReference type="KEGG" id="pwn:QNH46_23970"/>
<dbReference type="RefSeq" id="WP_283926352.1">
    <property type="nucleotide sequence ID" value="NZ_CP126084.1"/>
</dbReference>
<dbReference type="InterPro" id="IPR015358">
    <property type="entry name" value="Tscrpt_reg_MerR_DNA-bd"/>
</dbReference>
<evidence type="ECO:0000313" key="3">
    <source>
        <dbReference type="Proteomes" id="UP001177943"/>
    </source>
</evidence>